<feature type="domain" description="DUF4143" evidence="2">
    <location>
        <begin position="205"/>
        <end position="364"/>
    </location>
</feature>
<dbReference type="RefSeq" id="WP_073333332.1">
    <property type="nucleotide sequence ID" value="NZ_FQTT01000015.1"/>
</dbReference>
<dbReference type="SUPFAM" id="SSF52540">
    <property type="entry name" value="P-loop containing nucleoside triphosphate hydrolases"/>
    <property type="match status" value="1"/>
</dbReference>
<evidence type="ECO:0008006" key="5">
    <source>
        <dbReference type="Google" id="ProtNLM"/>
    </source>
</evidence>
<accession>A0A1M4S356</accession>
<dbReference type="OrthoDB" id="128089at2"/>
<dbReference type="Pfam" id="PF13635">
    <property type="entry name" value="DUF4143"/>
    <property type="match status" value="1"/>
</dbReference>
<dbReference type="Proteomes" id="UP000184291">
    <property type="component" value="Unassembled WGS sequence"/>
</dbReference>
<evidence type="ECO:0000259" key="1">
    <source>
        <dbReference type="Pfam" id="PF13173"/>
    </source>
</evidence>
<dbReference type="InterPro" id="IPR041682">
    <property type="entry name" value="AAA_14"/>
</dbReference>
<sequence length="418" mass="45822">MSDLLKRHAQPRVEELLEVFPAVELVGARQVGKSTLASMIATASERPTRIVTLDDAETRAAATADPRGFLRLEPEGLLVIDEFQRVPELALALKVEIDSDRSAGRYLLTGSVTTSPFQPATDSLAGRVIGTRVFGFSQGEIAGREEDFVAAVLHGALDGDYRSGMERGDYVDLLAAGSMPEAYRLPQRFRADWLDSYISRLLGHDLRELSRLSDPHRLRSLLVGLAATQGSETVIARMGSEINLSASTTASYLELLRALYLVDRLPPWTPNLLKREVGRSKYLLTDSALAMWLTRTGSDTLKDLIRGGALGGQLEAFVAAELMRQRTWSAERFTLSHYRSPEGREIDLILELDDGGVIAIEVKAAASVAVADTKHLRWLHDRIGDRLKAGVVLTTDDRARSLGGPLWALPVSALWELG</sequence>
<dbReference type="PANTHER" id="PTHR43566">
    <property type="entry name" value="CONSERVED PROTEIN"/>
    <property type="match status" value="1"/>
</dbReference>
<protein>
    <recommendedName>
        <fullName evidence="5">AAA+ ATPase domain-containing protein</fullName>
    </recommendedName>
</protein>
<dbReference type="AlphaFoldDB" id="A0A1M4S356"/>
<dbReference type="STRING" id="1892869.ACGLYG10_2821"/>
<gene>
    <name evidence="3" type="ORF">ACGLYG10_2821</name>
</gene>
<dbReference type="EMBL" id="FQTT01000015">
    <property type="protein sequence ID" value="SHE26570.1"/>
    <property type="molecule type" value="Genomic_DNA"/>
</dbReference>
<organism evidence="3 4">
    <name type="scientific">Actinomyces glycerinitolerans</name>
    <dbReference type="NCBI Taxonomy" id="1892869"/>
    <lineage>
        <taxon>Bacteria</taxon>
        <taxon>Bacillati</taxon>
        <taxon>Actinomycetota</taxon>
        <taxon>Actinomycetes</taxon>
        <taxon>Actinomycetales</taxon>
        <taxon>Actinomycetaceae</taxon>
        <taxon>Actinomyces</taxon>
    </lineage>
</organism>
<evidence type="ECO:0000259" key="2">
    <source>
        <dbReference type="Pfam" id="PF13635"/>
    </source>
</evidence>
<name>A0A1M4S356_9ACTO</name>
<dbReference type="PANTHER" id="PTHR43566:SF2">
    <property type="entry name" value="DUF4143 DOMAIN-CONTAINING PROTEIN"/>
    <property type="match status" value="1"/>
</dbReference>
<dbReference type="InterPro" id="IPR027417">
    <property type="entry name" value="P-loop_NTPase"/>
</dbReference>
<evidence type="ECO:0000313" key="4">
    <source>
        <dbReference type="Proteomes" id="UP000184291"/>
    </source>
</evidence>
<keyword evidence="4" id="KW-1185">Reference proteome</keyword>
<dbReference type="Pfam" id="PF13173">
    <property type="entry name" value="AAA_14"/>
    <property type="match status" value="1"/>
</dbReference>
<reference evidence="4" key="1">
    <citation type="submission" date="2016-09" db="EMBL/GenBank/DDBJ databases">
        <authorList>
            <person name="Strepis N."/>
        </authorList>
    </citation>
    <scope>NUCLEOTIDE SEQUENCE [LARGE SCALE GENOMIC DNA]</scope>
</reference>
<proteinExistence type="predicted"/>
<evidence type="ECO:0000313" key="3">
    <source>
        <dbReference type="EMBL" id="SHE26570.1"/>
    </source>
</evidence>
<dbReference type="InterPro" id="IPR025420">
    <property type="entry name" value="DUF4143"/>
</dbReference>
<feature type="domain" description="AAA" evidence="1">
    <location>
        <begin position="22"/>
        <end position="141"/>
    </location>
</feature>